<sequence>MTTPQEVLLRTLKELGDEDFENFKWYLNQEGVLGDFKSIPKSHLEKTNRVNTVDQMVQIYGTTNAIKVTEKVLMKMNKIDLVGKENLCHSALLIHTA</sequence>
<dbReference type="PROSITE" id="PS50824">
    <property type="entry name" value="DAPIN"/>
    <property type="match status" value="1"/>
</dbReference>
<dbReference type="AlphaFoldDB" id="A0A3P8SSF6"/>
<reference evidence="2 3" key="1">
    <citation type="submission" date="2018-03" db="EMBL/GenBank/DDBJ databases">
        <title>Finding Nemo's genes: A chromosome-scale reference assembly of the genome of the orange clownfish Amphiprion percula.</title>
        <authorList>
            <person name="Lehmann R."/>
        </authorList>
    </citation>
    <scope>NUCLEOTIDE SEQUENCE</scope>
</reference>
<dbReference type="InterPro" id="IPR004020">
    <property type="entry name" value="DAPIN"/>
</dbReference>
<dbReference type="InterPro" id="IPR011029">
    <property type="entry name" value="DEATH-like_dom_sf"/>
</dbReference>
<evidence type="ECO:0000259" key="1">
    <source>
        <dbReference type="PROSITE" id="PS50824"/>
    </source>
</evidence>
<feature type="domain" description="Pyrin" evidence="1">
    <location>
        <begin position="1"/>
        <end position="81"/>
    </location>
</feature>
<dbReference type="Proteomes" id="UP000265080">
    <property type="component" value="Chromosome 24"/>
</dbReference>
<dbReference type="OMA" id="THIWEEH"/>
<proteinExistence type="predicted"/>
<reference evidence="2" key="2">
    <citation type="submission" date="2025-08" db="UniProtKB">
        <authorList>
            <consortium name="Ensembl"/>
        </authorList>
    </citation>
    <scope>IDENTIFICATION</scope>
</reference>
<organism evidence="2 3">
    <name type="scientific">Amphiprion percula</name>
    <name type="common">Orange clownfish</name>
    <name type="synonym">Lutjanus percula</name>
    <dbReference type="NCBI Taxonomy" id="161767"/>
    <lineage>
        <taxon>Eukaryota</taxon>
        <taxon>Metazoa</taxon>
        <taxon>Chordata</taxon>
        <taxon>Craniata</taxon>
        <taxon>Vertebrata</taxon>
        <taxon>Euteleostomi</taxon>
        <taxon>Actinopterygii</taxon>
        <taxon>Neopterygii</taxon>
        <taxon>Teleostei</taxon>
        <taxon>Neoteleostei</taxon>
        <taxon>Acanthomorphata</taxon>
        <taxon>Ovalentaria</taxon>
        <taxon>Pomacentridae</taxon>
        <taxon>Amphiprion</taxon>
    </lineage>
</organism>
<dbReference type="Gene3D" id="1.10.533.10">
    <property type="entry name" value="Death Domain, Fas"/>
    <property type="match status" value="1"/>
</dbReference>
<dbReference type="SMART" id="SM01289">
    <property type="entry name" value="PYRIN"/>
    <property type="match status" value="1"/>
</dbReference>
<keyword evidence="3" id="KW-1185">Reference proteome</keyword>
<dbReference type="Ensembl" id="ENSAPET00000015643.1">
    <property type="protein sequence ID" value="ENSAPEP00000015249.1"/>
    <property type="gene ID" value="ENSAPEG00000010867.1"/>
</dbReference>
<reference evidence="2" key="3">
    <citation type="submission" date="2025-09" db="UniProtKB">
        <authorList>
            <consortium name="Ensembl"/>
        </authorList>
    </citation>
    <scope>IDENTIFICATION</scope>
</reference>
<accession>A0A3P8SSF6</accession>
<name>A0A3P8SSF6_AMPPE</name>
<evidence type="ECO:0000313" key="2">
    <source>
        <dbReference type="Ensembl" id="ENSAPEP00000015249.1"/>
    </source>
</evidence>
<protein>
    <recommendedName>
        <fullName evidence="1">Pyrin domain-containing protein</fullName>
    </recommendedName>
</protein>
<dbReference type="CDD" id="cd08321">
    <property type="entry name" value="Pyrin_ASC-like"/>
    <property type="match status" value="1"/>
</dbReference>
<evidence type="ECO:0000313" key="3">
    <source>
        <dbReference type="Proteomes" id="UP000265080"/>
    </source>
</evidence>
<dbReference type="Pfam" id="PF02758">
    <property type="entry name" value="PYRIN"/>
    <property type="match status" value="1"/>
</dbReference>
<dbReference type="GeneTree" id="ENSGT00980000198678"/>
<dbReference type="STRING" id="161767.ENSAPEP00000015249"/>
<dbReference type="SUPFAM" id="SSF47986">
    <property type="entry name" value="DEATH domain"/>
    <property type="match status" value="1"/>
</dbReference>